<dbReference type="AlphaFoldDB" id="A0A2P4XN75"/>
<gene>
    <name evidence="1" type="ORF">PHPALM_17065</name>
</gene>
<reference evidence="1 2" key="1">
    <citation type="journal article" date="2017" name="Genome Biol. Evol.">
        <title>Phytophthora megakarya and P. palmivora, closely related causal agents of cacao black pod rot, underwent increases in genome sizes and gene numbers by different mechanisms.</title>
        <authorList>
            <person name="Ali S.S."/>
            <person name="Shao J."/>
            <person name="Lary D.J."/>
            <person name="Kronmiller B."/>
            <person name="Shen D."/>
            <person name="Strem M.D."/>
            <person name="Amoako-Attah I."/>
            <person name="Akrofi A.Y."/>
            <person name="Begoude B.A."/>
            <person name="Ten Hoopen G.M."/>
            <person name="Coulibaly K."/>
            <person name="Kebe B.I."/>
            <person name="Melnick R.L."/>
            <person name="Guiltinan M.J."/>
            <person name="Tyler B.M."/>
            <person name="Meinhardt L.W."/>
            <person name="Bailey B.A."/>
        </authorList>
    </citation>
    <scope>NUCLEOTIDE SEQUENCE [LARGE SCALE GENOMIC DNA]</scope>
    <source>
        <strain evidence="2">sbr112.9</strain>
    </source>
</reference>
<name>A0A2P4XN75_9STRA</name>
<organism evidence="1 2">
    <name type="scientific">Phytophthora palmivora</name>
    <dbReference type="NCBI Taxonomy" id="4796"/>
    <lineage>
        <taxon>Eukaryota</taxon>
        <taxon>Sar</taxon>
        <taxon>Stramenopiles</taxon>
        <taxon>Oomycota</taxon>
        <taxon>Peronosporomycetes</taxon>
        <taxon>Peronosporales</taxon>
        <taxon>Peronosporaceae</taxon>
        <taxon>Phytophthora</taxon>
    </lineage>
</organism>
<dbReference type="EMBL" id="NCKW01009491">
    <property type="protein sequence ID" value="POM67003.1"/>
    <property type="molecule type" value="Genomic_DNA"/>
</dbReference>
<accession>A0A2P4XN75</accession>
<proteinExistence type="predicted"/>
<keyword evidence="2" id="KW-1185">Reference proteome</keyword>
<comment type="caution">
    <text evidence="1">The sequence shown here is derived from an EMBL/GenBank/DDBJ whole genome shotgun (WGS) entry which is preliminary data.</text>
</comment>
<dbReference type="Proteomes" id="UP000237271">
    <property type="component" value="Unassembled WGS sequence"/>
</dbReference>
<protein>
    <submittedName>
        <fullName evidence="1">Uncharacterized protein</fullName>
    </submittedName>
</protein>
<evidence type="ECO:0000313" key="1">
    <source>
        <dbReference type="EMBL" id="POM67003.1"/>
    </source>
</evidence>
<sequence length="197" mass="22747">MIGHLLYLYYKQFESHICPSLSSKAPVELFCGLPLLSPLDFCMDPKQRNILELPELSQNIESWLAATKFSIRAMHKHIISARAQQIERSQRRPYQITHAETHSFVVLHLVSGEETDVHASRLKFYADSSLQIAEEIRERVSVQGQILAVEEFLDCRWNAQKKGNDNLDSWKGLEPIDDSRESVKSLTQDIPTLMRRR</sequence>
<evidence type="ECO:0000313" key="2">
    <source>
        <dbReference type="Proteomes" id="UP000237271"/>
    </source>
</evidence>